<dbReference type="InterPro" id="IPR013154">
    <property type="entry name" value="ADH-like_N"/>
</dbReference>
<dbReference type="STRING" id="1764295.A0A5B8MIV1"/>
<dbReference type="AlphaFoldDB" id="A0A5B8MIV1"/>
<feature type="domain" description="Enoyl reductase (ER)" evidence="2">
    <location>
        <begin position="290"/>
        <end position="611"/>
    </location>
</feature>
<dbReference type="InterPro" id="IPR011032">
    <property type="entry name" value="GroES-like_sf"/>
</dbReference>
<keyword evidence="4" id="KW-1185">Reference proteome</keyword>
<name>A0A5B8MIV1_9CHLO</name>
<dbReference type="GO" id="GO:0016491">
    <property type="term" value="F:oxidoreductase activity"/>
    <property type="evidence" value="ECO:0007669"/>
    <property type="project" value="UniProtKB-KW"/>
</dbReference>
<dbReference type="InterPro" id="IPR036291">
    <property type="entry name" value="NAD(P)-bd_dom_sf"/>
</dbReference>
<reference evidence="3 4" key="1">
    <citation type="submission" date="2018-07" db="EMBL/GenBank/DDBJ databases">
        <title>The complete nuclear genome of the prasinophyte Chloropicon primus (CCMP1205).</title>
        <authorList>
            <person name="Pombert J.-F."/>
            <person name="Otis C."/>
            <person name="Turmel M."/>
            <person name="Lemieux C."/>
        </authorList>
    </citation>
    <scope>NUCLEOTIDE SEQUENCE [LARGE SCALE GENOMIC DNA]</scope>
    <source>
        <strain evidence="3 4">CCMP1205</strain>
    </source>
</reference>
<dbReference type="Gene3D" id="3.40.50.720">
    <property type="entry name" value="NAD(P)-binding Rossmann-like Domain"/>
    <property type="match status" value="2"/>
</dbReference>
<dbReference type="PRINTS" id="PR00081">
    <property type="entry name" value="GDHRDH"/>
</dbReference>
<dbReference type="Pfam" id="PF00106">
    <property type="entry name" value="adh_short"/>
    <property type="match status" value="1"/>
</dbReference>
<dbReference type="Gene3D" id="3.90.180.10">
    <property type="entry name" value="Medium-chain alcohol dehydrogenases, catalytic domain"/>
    <property type="match status" value="1"/>
</dbReference>
<dbReference type="EMBL" id="CP031037">
    <property type="protein sequence ID" value="QDZ20558.1"/>
    <property type="molecule type" value="Genomic_DNA"/>
</dbReference>
<accession>A0A5B8MIV1</accession>
<dbReference type="InterPro" id="IPR013149">
    <property type="entry name" value="ADH-like_C"/>
</dbReference>
<evidence type="ECO:0000256" key="1">
    <source>
        <dbReference type="ARBA" id="ARBA00023002"/>
    </source>
</evidence>
<gene>
    <name evidence="3" type="ORF">A3770_04p30760</name>
</gene>
<proteinExistence type="predicted"/>
<evidence type="ECO:0000259" key="2">
    <source>
        <dbReference type="SMART" id="SM00829"/>
    </source>
</evidence>
<dbReference type="InterPro" id="IPR051397">
    <property type="entry name" value="Zn-ADH-like_protein"/>
</dbReference>
<evidence type="ECO:0000313" key="4">
    <source>
        <dbReference type="Proteomes" id="UP000316726"/>
    </source>
</evidence>
<dbReference type="InterPro" id="IPR020904">
    <property type="entry name" value="Sc_DH/Rdtase_CS"/>
</dbReference>
<dbReference type="Pfam" id="PF08240">
    <property type="entry name" value="ADH_N"/>
    <property type="match status" value="1"/>
</dbReference>
<keyword evidence="1" id="KW-0560">Oxidoreductase</keyword>
<dbReference type="FunFam" id="3.40.50.720:FF:000121">
    <property type="entry name" value="Prostaglandin reductase 2"/>
    <property type="match status" value="1"/>
</dbReference>
<protein>
    <submittedName>
        <fullName evidence="3">Zinc-binding alcohol dehydrogenase domain-containing protein</fullName>
    </submittedName>
</protein>
<dbReference type="InterPro" id="IPR002347">
    <property type="entry name" value="SDR_fam"/>
</dbReference>
<dbReference type="Proteomes" id="UP000316726">
    <property type="component" value="Chromosome 4"/>
</dbReference>
<dbReference type="SMART" id="SM00829">
    <property type="entry name" value="PKS_ER"/>
    <property type="match status" value="1"/>
</dbReference>
<dbReference type="PROSITE" id="PS00061">
    <property type="entry name" value="ADH_SHORT"/>
    <property type="match status" value="1"/>
</dbReference>
<dbReference type="PANTHER" id="PTHR43677:SF3">
    <property type="entry name" value="PROSTAGLANDIN REDUCTASE 3"/>
    <property type="match status" value="1"/>
</dbReference>
<organism evidence="3 4">
    <name type="scientific">Chloropicon primus</name>
    <dbReference type="NCBI Taxonomy" id="1764295"/>
    <lineage>
        <taxon>Eukaryota</taxon>
        <taxon>Viridiplantae</taxon>
        <taxon>Chlorophyta</taxon>
        <taxon>Chloropicophyceae</taxon>
        <taxon>Chloropicales</taxon>
        <taxon>Chloropicaceae</taxon>
        <taxon>Chloropicon</taxon>
    </lineage>
</organism>
<dbReference type="OrthoDB" id="48317at2759"/>
<dbReference type="PANTHER" id="PTHR43677">
    <property type="entry name" value="SHORT-CHAIN DEHYDROGENASE/REDUCTASE"/>
    <property type="match status" value="1"/>
</dbReference>
<dbReference type="GO" id="GO:0005739">
    <property type="term" value="C:mitochondrion"/>
    <property type="evidence" value="ECO:0007669"/>
    <property type="project" value="TreeGrafter"/>
</dbReference>
<dbReference type="SUPFAM" id="SSF50129">
    <property type="entry name" value="GroES-like"/>
    <property type="match status" value="1"/>
</dbReference>
<dbReference type="InterPro" id="IPR020843">
    <property type="entry name" value="ER"/>
</dbReference>
<sequence>MRSAIVTGGGKGIGKGCVRALARSGYAITVVDLDRVAGEEAAREAKALGAREAVFEDCDVRDAERLAQVFEGHVRMWGGLDVAICNAGIGGETASLADSKKWKEIIEINLQSQMEGARLAVRSMQGSGSIILVASFGAVYPMPFAPAYAASKAGALHFVRSLAAHSEVKRRNLRVLALCPSYVETPMVLKGMAADAAFKRHVLEVTKGKLIGIDAVGELTLQALADPKLHGQALLIAPGSRLFTVKQPRLSPYVAPAKVSEVATASEHSVPIAGLPKTFRALKVVRLSDQFRDAVRIVMEPMPQVVPDGHVVVRRLFCGVNASDSNFSAGRYFGKKAEKMLPFGAGFECVGVVVARGAGAAIPPLGSPVATLEYGAFSEYGILKASRLIRLPEASGEMVALLTSGLTASIALEVAGMKRRKTVLVTAAAGGTGQFAVQLAKVAGKHVIATCGTPEKADLLRSLGADRIVQYKGPQREDLGKVLRREYKRGVDLVYDGVGGQMFENAVNNLAIGGKLLVIGQIGGGNYTTGWKPSMHKGVNEKLLWKSGSVEGFFLLHHAKRFSRHLQNLVSLYQSGQLKVAMDPTNFEGLESVVGAVEHLHSGRSQGKVVVNLARNNASL</sequence>
<dbReference type="Pfam" id="PF00107">
    <property type="entry name" value="ADH_zinc_N"/>
    <property type="match status" value="1"/>
</dbReference>
<dbReference type="PRINTS" id="PR00080">
    <property type="entry name" value="SDRFAMILY"/>
</dbReference>
<evidence type="ECO:0000313" key="3">
    <source>
        <dbReference type="EMBL" id="QDZ20558.1"/>
    </source>
</evidence>
<dbReference type="SUPFAM" id="SSF51735">
    <property type="entry name" value="NAD(P)-binding Rossmann-fold domains"/>
    <property type="match status" value="2"/>
</dbReference>